<evidence type="ECO:0000256" key="3">
    <source>
        <dbReference type="ARBA" id="ARBA00023027"/>
    </source>
</evidence>
<dbReference type="HOGENOM" id="CLU_019796_1_3_0"/>
<evidence type="ECO:0000313" key="7">
    <source>
        <dbReference type="EMBL" id="ACX76243.1"/>
    </source>
</evidence>
<name>C9RML1_FIBSS</name>
<dbReference type="Gene3D" id="3.40.50.720">
    <property type="entry name" value="NAD(P)-binding Rossmann-like Domain"/>
    <property type="match status" value="2"/>
</dbReference>
<dbReference type="CDD" id="cd12175">
    <property type="entry name" value="2-Hacid_dh_11"/>
    <property type="match status" value="1"/>
</dbReference>
<evidence type="ECO:0000256" key="4">
    <source>
        <dbReference type="RuleBase" id="RU003719"/>
    </source>
</evidence>
<keyword evidence="3" id="KW-0520">NAD</keyword>
<reference evidence="9" key="2">
    <citation type="submission" date="2010-08" db="EMBL/GenBank/DDBJ databases">
        <title>Complete sequence of Fibrobacter succinogenes subsp. succinogenes S85.</title>
        <authorList>
            <person name="Durkin A.S."/>
            <person name="Nelson K.E."/>
            <person name="Morrison M."/>
            <person name="Forsberg C.W."/>
            <person name="Wilson D.B."/>
            <person name="Russell J.B."/>
            <person name="Cann I.K.O."/>
            <person name="Mackie R.I."/>
            <person name="White B.A."/>
        </authorList>
    </citation>
    <scope>NUCLEOTIDE SEQUENCE [LARGE SCALE GENOMIC DNA]</scope>
    <source>
        <strain evidence="9">ATCC 19169 / S85</strain>
    </source>
</reference>
<dbReference type="RefSeq" id="WP_014547257.1">
    <property type="nucleotide sequence ID" value="NC_013410.1"/>
</dbReference>
<dbReference type="InterPro" id="IPR006139">
    <property type="entry name" value="D-isomer_2_OHA_DH_cat_dom"/>
</dbReference>
<keyword evidence="2 4" id="KW-0560">Oxidoreductase</keyword>
<reference evidence="7 10" key="1">
    <citation type="submission" date="2009-10" db="EMBL/GenBank/DDBJ databases">
        <title>Complete sequence of Fibrobacter succinogenes subsp. succinogenes S85.</title>
        <authorList>
            <consortium name="US DOE Joint Genome Institute"/>
            <person name="Lucas S."/>
            <person name="Copeland A."/>
            <person name="Lapidus A."/>
            <person name="Glavina del Rio T."/>
            <person name="Tice H."/>
            <person name="Bruce D."/>
            <person name="Goodwin L."/>
            <person name="Pitluck S."/>
            <person name="Chertkov O."/>
            <person name="Detter J.C."/>
            <person name="Han C."/>
            <person name="Tapia R."/>
            <person name="Larimer F."/>
            <person name="Land M."/>
            <person name="Hauser L."/>
            <person name="Kyrpides N."/>
            <person name="Mikhailova N."/>
            <person name="Weimer P.J."/>
            <person name="Stevenson D.M."/>
            <person name="Boyum J."/>
            <person name="Brumm P.I."/>
            <person name="Mead D."/>
        </authorList>
    </citation>
    <scope>NUCLEOTIDE SEQUENCE [LARGE SCALE GENOMIC DNA]</scope>
    <source>
        <strain evidence="10">ATCC 19169 / S85</strain>
        <strain evidence="7">S85</strain>
    </source>
</reference>
<dbReference type="Pfam" id="PF00389">
    <property type="entry name" value="2-Hacid_dh"/>
    <property type="match status" value="1"/>
</dbReference>
<evidence type="ECO:0000259" key="6">
    <source>
        <dbReference type="Pfam" id="PF02826"/>
    </source>
</evidence>
<evidence type="ECO:0000313" key="10">
    <source>
        <dbReference type="Proteomes" id="UP000001497"/>
    </source>
</evidence>
<dbReference type="Proteomes" id="UP000001497">
    <property type="component" value="Chromosome"/>
</dbReference>
<dbReference type="InterPro" id="IPR029753">
    <property type="entry name" value="D-isomer_DH_CS"/>
</dbReference>
<evidence type="ECO:0000256" key="2">
    <source>
        <dbReference type="ARBA" id="ARBA00023002"/>
    </source>
</evidence>
<evidence type="ECO:0000313" key="9">
    <source>
        <dbReference type="Proteomes" id="UP000000517"/>
    </source>
</evidence>
<dbReference type="PANTHER" id="PTHR10996">
    <property type="entry name" value="2-HYDROXYACID DEHYDROGENASE-RELATED"/>
    <property type="match status" value="1"/>
</dbReference>
<dbReference type="eggNOG" id="COG1052">
    <property type="taxonomic scope" value="Bacteria"/>
</dbReference>
<dbReference type="KEGG" id="fsu:Fisuc_2660"/>
<dbReference type="PROSITE" id="PS00671">
    <property type="entry name" value="D_2_HYDROXYACID_DH_3"/>
    <property type="match status" value="1"/>
</dbReference>
<evidence type="ECO:0000259" key="5">
    <source>
        <dbReference type="Pfam" id="PF00389"/>
    </source>
</evidence>
<dbReference type="SUPFAM" id="SSF51735">
    <property type="entry name" value="NAD(P)-binding Rossmann-fold domains"/>
    <property type="match status" value="1"/>
</dbReference>
<dbReference type="Proteomes" id="UP000000517">
    <property type="component" value="Chromosome"/>
</dbReference>
<dbReference type="EMBL" id="CP002158">
    <property type="protein sequence ID" value="ADL27164.1"/>
    <property type="molecule type" value="Genomic_DNA"/>
</dbReference>
<sequence>MPKILHTYRYTGKPWEILKSVVPAGFEIKTLDEPTQEQLIKEAVDADYFLVSGRLLINEEVLTAAKNLKMIQRTGVGTEMLDKAAIKARKIPVYVNAGINARSVAEHTVTLILNCLKNIPLISSNVKKGVWKKQETGVSCNELFGKTVAMVGMGNIGRITAGILHAFGANIIYTDIFRQNEDVEKTLGISFRASFDELLPDADILSFHCPLTADNQKILNAVALEKMKDGAIVVNTARGKLIDEDALYKALVSGKIRSAGLDVHYEEPMLADDPLKTLDNVILTPHIAGLSFETFQGMMRGAVENIAAFDRGELDRIKNKKFVI</sequence>
<protein>
    <submittedName>
        <fullName evidence="7">D-isomer specific 2-hydroxyacid dehydrogenase NAD-binding protein</fullName>
    </submittedName>
    <submittedName>
        <fullName evidence="8">Putative D-3-phosphoglycerate dehydrogenase</fullName>
    </submittedName>
</protein>
<dbReference type="FunFam" id="3.40.50.720:FF:000203">
    <property type="entry name" value="D-3-phosphoglycerate dehydrogenase (SerA)"/>
    <property type="match status" value="1"/>
</dbReference>
<dbReference type="KEGG" id="fsc:FSU_3229"/>
<dbReference type="InterPro" id="IPR006140">
    <property type="entry name" value="D-isomer_DH_NAD-bd"/>
</dbReference>
<gene>
    <name evidence="7" type="ordered locus">Fisuc_2660</name>
    <name evidence="8" type="ordered locus">FSU_3229</name>
</gene>
<evidence type="ECO:0000256" key="1">
    <source>
        <dbReference type="ARBA" id="ARBA00005854"/>
    </source>
</evidence>
<feature type="domain" description="D-isomer specific 2-hydroxyacid dehydrogenase NAD-binding" evidence="6">
    <location>
        <begin position="110"/>
        <end position="288"/>
    </location>
</feature>
<dbReference type="InterPro" id="IPR050223">
    <property type="entry name" value="D-isomer_2-hydroxyacid_DH"/>
</dbReference>
<keyword evidence="10" id="KW-1185">Reference proteome</keyword>
<reference evidence="8" key="3">
    <citation type="submission" date="2010-08" db="EMBL/GenBank/DDBJ databases">
        <authorList>
            <person name="Durkin A.S."/>
            <person name="Nelson K.E."/>
            <person name="Morrison M."/>
            <person name="Forsberg C.W."/>
            <person name="Wilson D.B."/>
            <person name="Russell J.B."/>
            <person name="Cann I.K.O."/>
            <person name="Mackie R.I."/>
            <person name="White B.A."/>
        </authorList>
    </citation>
    <scope>NUCLEOTIDE SEQUENCE</scope>
    <source>
        <strain evidence="8">S85</strain>
    </source>
</reference>
<dbReference type="STRING" id="59374.FSU_3229"/>
<dbReference type="PATRIC" id="fig|59374.8.peg.3088"/>
<dbReference type="Pfam" id="PF02826">
    <property type="entry name" value="2-Hacid_dh_C"/>
    <property type="match status" value="1"/>
</dbReference>
<dbReference type="SUPFAM" id="SSF52283">
    <property type="entry name" value="Formate/glycerate dehydrogenase catalytic domain-like"/>
    <property type="match status" value="1"/>
</dbReference>
<dbReference type="GO" id="GO:0016616">
    <property type="term" value="F:oxidoreductase activity, acting on the CH-OH group of donors, NAD or NADP as acceptor"/>
    <property type="evidence" value="ECO:0007669"/>
    <property type="project" value="InterPro"/>
</dbReference>
<dbReference type="AlphaFoldDB" id="C9RML1"/>
<feature type="domain" description="D-isomer specific 2-hydroxyacid dehydrogenase catalytic" evidence="5">
    <location>
        <begin position="17"/>
        <end position="313"/>
    </location>
</feature>
<dbReference type="InterPro" id="IPR036291">
    <property type="entry name" value="NAD(P)-bd_dom_sf"/>
</dbReference>
<dbReference type="PROSITE" id="PS00670">
    <property type="entry name" value="D_2_HYDROXYACID_DH_2"/>
    <property type="match status" value="1"/>
</dbReference>
<dbReference type="GO" id="GO:0051287">
    <property type="term" value="F:NAD binding"/>
    <property type="evidence" value="ECO:0007669"/>
    <property type="project" value="InterPro"/>
</dbReference>
<dbReference type="EMBL" id="CP001792">
    <property type="protein sequence ID" value="ACX76243.1"/>
    <property type="molecule type" value="Genomic_DNA"/>
</dbReference>
<organism evidence="8 9">
    <name type="scientific">Fibrobacter succinogenes (strain ATCC 19169 / S85)</name>
    <dbReference type="NCBI Taxonomy" id="59374"/>
    <lineage>
        <taxon>Bacteria</taxon>
        <taxon>Pseudomonadati</taxon>
        <taxon>Fibrobacterota</taxon>
        <taxon>Fibrobacteria</taxon>
        <taxon>Fibrobacterales</taxon>
        <taxon>Fibrobacteraceae</taxon>
        <taxon>Fibrobacter</taxon>
    </lineage>
</organism>
<accession>C9RML1</accession>
<proteinExistence type="inferred from homology"/>
<evidence type="ECO:0000313" key="8">
    <source>
        <dbReference type="EMBL" id="ADL27164.1"/>
    </source>
</evidence>
<dbReference type="OrthoDB" id="9793626at2"/>
<comment type="similarity">
    <text evidence="1 4">Belongs to the D-isomer specific 2-hydroxyacid dehydrogenase family.</text>
</comment>